<evidence type="ECO:0000313" key="1">
    <source>
        <dbReference type="EMBL" id="AMP02405.1"/>
    </source>
</evidence>
<dbReference type="STRING" id="279113.CPter91_0005"/>
<proteinExistence type="predicted"/>
<accession>A0A127PXT8</accession>
<evidence type="ECO:0000313" key="2">
    <source>
        <dbReference type="Proteomes" id="UP000074561"/>
    </source>
</evidence>
<organism evidence="1 2">
    <name type="scientific">Collimonas pratensis</name>
    <dbReference type="NCBI Taxonomy" id="279113"/>
    <lineage>
        <taxon>Bacteria</taxon>
        <taxon>Pseudomonadati</taxon>
        <taxon>Pseudomonadota</taxon>
        <taxon>Betaproteobacteria</taxon>
        <taxon>Burkholderiales</taxon>
        <taxon>Oxalobacteraceae</taxon>
        <taxon>Collimonas</taxon>
    </lineage>
</organism>
<name>A0A127PXT8_9BURK</name>
<gene>
    <name evidence="1" type="ORF">CPter91_0005</name>
</gene>
<dbReference type="Proteomes" id="UP000074561">
    <property type="component" value="Chromosome"/>
</dbReference>
<dbReference type="EMBL" id="CP013234">
    <property type="protein sequence ID" value="AMP02405.1"/>
    <property type="molecule type" value="Genomic_DNA"/>
</dbReference>
<sequence length="40" mass="4926">MYPLSLFFCRDLGYLFHRVDFGWRFLDALLTIEVNWRINS</sequence>
<dbReference type="PATRIC" id="fig|279113.9.peg.5"/>
<dbReference type="AlphaFoldDB" id="A0A127PXT8"/>
<reference evidence="1 2" key="1">
    <citation type="submission" date="2015-11" db="EMBL/GenBank/DDBJ databases">
        <title>Exploring the genomic traits of fungus-feeding bacterial genus Collimonas.</title>
        <authorList>
            <person name="Song C."/>
            <person name="Schmidt R."/>
            <person name="de Jager V."/>
            <person name="Krzyzanowska D."/>
            <person name="Jongedijk E."/>
            <person name="Cankar K."/>
            <person name="Beekwilder J."/>
            <person name="van Veen A."/>
            <person name="de Boer W."/>
            <person name="van Veen J.A."/>
            <person name="Garbeva P."/>
        </authorList>
    </citation>
    <scope>NUCLEOTIDE SEQUENCE [LARGE SCALE GENOMIC DNA]</scope>
    <source>
        <strain evidence="1 2">Ter91</strain>
    </source>
</reference>
<protein>
    <submittedName>
        <fullName evidence="1">Uncharacterized protein</fullName>
    </submittedName>
</protein>
<dbReference type="KEGG" id="cpra:CPter91_0005"/>